<organism evidence="1 2">
    <name type="scientific">Necator americanus</name>
    <name type="common">Human hookworm</name>
    <dbReference type="NCBI Taxonomy" id="51031"/>
    <lineage>
        <taxon>Eukaryota</taxon>
        <taxon>Metazoa</taxon>
        <taxon>Ecdysozoa</taxon>
        <taxon>Nematoda</taxon>
        <taxon>Chromadorea</taxon>
        <taxon>Rhabditida</taxon>
        <taxon>Rhabditina</taxon>
        <taxon>Rhabditomorpha</taxon>
        <taxon>Strongyloidea</taxon>
        <taxon>Ancylostomatidae</taxon>
        <taxon>Bunostominae</taxon>
        <taxon>Necator</taxon>
    </lineage>
</organism>
<protein>
    <submittedName>
        <fullName evidence="1">Uncharacterized protein</fullName>
    </submittedName>
</protein>
<accession>A0ABR1DZ98</accession>
<evidence type="ECO:0000313" key="1">
    <source>
        <dbReference type="EMBL" id="KAK6755749.1"/>
    </source>
</evidence>
<dbReference type="EMBL" id="JAVFWL010000005">
    <property type="protein sequence ID" value="KAK6755749.1"/>
    <property type="molecule type" value="Genomic_DNA"/>
</dbReference>
<reference evidence="1 2" key="1">
    <citation type="submission" date="2023-08" db="EMBL/GenBank/DDBJ databases">
        <title>A Necator americanus chromosomal reference genome.</title>
        <authorList>
            <person name="Ilik V."/>
            <person name="Petrzelkova K.J."/>
            <person name="Pardy F."/>
            <person name="Fuh T."/>
            <person name="Niatou-Singa F.S."/>
            <person name="Gouil Q."/>
            <person name="Baker L."/>
            <person name="Ritchie M.E."/>
            <person name="Jex A.R."/>
            <person name="Gazzola D."/>
            <person name="Li H."/>
            <person name="Toshio Fujiwara R."/>
            <person name="Zhan B."/>
            <person name="Aroian R.V."/>
            <person name="Pafco B."/>
            <person name="Schwarz E.M."/>
        </authorList>
    </citation>
    <scope>NUCLEOTIDE SEQUENCE [LARGE SCALE GENOMIC DNA]</scope>
    <source>
        <strain evidence="1 2">Aroian</strain>
        <tissue evidence="1">Whole animal</tissue>
    </source>
</reference>
<sequence length="71" mass="7631">MTVGGFLDCDSHSMLSSLSDPDDVNKVRPADIKSVGALGDSIMVRLKTDASTCFVELADARCYEYNVISKA</sequence>
<evidence type="ECO:0000313" key="2">
    <source>
        <dbReference type="Proteomes" id="UP001303046"/>
    </source>
</evidence>
<proteinExistence type="predicted"/>
<comment type="caution">
    <text evidence="1">The sequence shown here is derived from an EMBL/GenBank/DDBJ whole genome shotgun (WGS) entry which is preliminary data.</text>
</comment>
<gene>
    <name evidence="1" type="primary">Necator_chrV.g19042</name>
    <name evidence="1" type="ORF">RB195_014251</name>
</gene>
<keyword evidence="2" id="KW-1185">Reference proteome</keyword>
<dbReference type="Proteomes" id="UP001303046">
    <property type="component" value="Unassembled WGS sequence"/>
</dbReference>
<name>A0ABR1DZ98_NECAM</name>